<accession>A0A1U7CMZ5</accession>
<dbReference type="GO" id="GO:0006310">
    <property type="term" value="P:DNA recombination"/>
    <property type="evidence" value="ECO:0007669"/>
    <property type="project" value="InterPro"/>
</dbReference>
<dbReference type="InterPro" id="IPR004610">
    <property type="entry name" value="RecJ"/>
</dbReference>
<keyword evidence="5 9" id="KW-0269">Exonuclease</keyword>
<feature type="domain" description="DDH" evidence="6">
    <location>
        <begin position="96"/>
        <end position="230"/>
    </location>
</feature>
<dbReference type="EMBL" id="CP019082">
    <property type="protein sequence ID" value="APW60297.1"/>
    <property type="molecule type" value="Genomic_DNA"/>
</dbReference>
<dbReference type="Gene3D" id="3.90.1640.30">
    <property type="match status" value="1"/>
</dbReference>
<dbReference type="PANTHER" id="PTHR30255">
    <property type="entry name" value="SINGLE-STRANDED-DNA-SPECIFIC EXONUCLEASE RECJ"/>
    <property type="match status" value="1"/>
</dbReference>
<proteinExistence type="inferred from homology"/>
<evidence type="ECO:0000256" key="4">
    <source>
        <dbReference type="ARBA" id="ARBA00022801"/>
    </source>
</evidence>
<dbReference type="AlphaFoldDB" id="A0A1U7CMZ5"/>
<dbReference type="InterPro" id="IPR001667">
    <property type="entry name" value="DDH_dom"/>
</dbReference>
<protein>
    <recommendedName>
        <fullName evidence="2">Single-stranded-DNA-specific exonuclease RecJ</fullName>
    </recommendedName>
</protein>
<evidence type="ECO:0000256" key="1">
    <source>
        <dbReference type="ARBA" id="ARBA00005915"/>
    </source>
</evidence>
<evidence type="ECO:0000259" key="6">
    <source>
        <dbReference type="Pfam" id="PF01368"/>
    </source>
</evidence>
<dbReference type="InterPro" id="IPR051673">
    <property type="entry name" value="SSDNA_exonuclease_RecJ"/>
</dbReference>
<reference evidence="10" key="1">
    <citation type="submission" date="2016-12" db="EMBL/GenBank/DDBJ databases">
        <title>Comparative genomics of four Isosphaeraceae planctomycetes: a common pool of plasmids and glycoside hydrolase genes.</title>
        <authorList>
            <person name="Ivanova A."/>
        </authorList>
    </citation>
    <scope>NUCLEOTIDE SEQUENCE [LARGE SCALE GENOMIC DNA]</scope>
    <source>
        <strain evidence="10">PX4</strain>
    </source>
</reference>
<dbReference type="InterPro" id="IPR038763">
    <property type="entry name" value="DHH_sf"/>
</dbReference>
<dbReference type="Proteomes" id="UP000186309">
    <property type="component" value="Chromosome"/>
</dbReference>
<dbReference type="Gene3D" id="3.10.310.30">
    <property type="match status" value="1"/>
</dbReference>
<dbReference type="Pfam" id="PF17768">
    <property type="entry name" value="RecJ_OB"/>
    <property type="match status" value="1"/>
</dbReference>
<dbReference type="STRING" id="1387353.BSF38_01765"/>
<evidence type="ECO:0000256" key="5">
    <source>
        <dbReference type="ARBA" id="ARBA00022839"/>
    </source>
</evidence>
<dbReference type="Pfam" id="PF02272">
    <property type="entry name" value="DHHA1"/>
    <property type="match status" value="1"/>
</dbReference>
<evidence type="ECO:0000259" key="8">
    <source>
        <dbReference type="Pfam" id="PF17768"/>
    </source>
</evidence>
<evidence type="ECO:0000313" key="9">
    <source>
        <dbReference type="EMBL" id="APW60297.1"/>
    </source>
</evidence>
<feature type="domain" description="RecJ OB" evidence="8">
    <location>
        <begin position="483"/>
        <end position="590"/>
    </location>
</feature>
<dbReference type="GO" id="GO:0006281">
    <property type="term" value="P:DNA repair"/>
    <property type="evidence" value="ECO:0007669"/>
    <property type="project" value="InterPro"/>
</dbReference>
<dbReference type="InterPro" id="IPR041122">
    <property type="entry name" value="RecJ_OB"/>
</dbReference>
<organism evidence="9 10">
    <name type="scientific">Paludisphaera borealis</name>
    <dbReference type="NCBI Taxonomy" id="1387353"/>
    <lineage>
        <taxon>Bacteria</taxon>
        <taxon>Pseudomonadati</taxon>
        <taxon>Planctomycetota</taxon>
        <taxon>Planctomycetia</taxon>
        <taxon>Isosphaerales</taxon>
        <taxon>Isosphaeraceae</taxon>
        <taxon>Paludisphaera</taxon>
    </lineage>
</organism>
<dbReference type="GO" id="GO:0003676">
    <property type="term" value="F:nucleic acid binding"/>
    <property type="evidence" value="ECO:0007669"/>
    <property type="project" value="InterPro"/>
</dbReference>
<evidence type="ECO:0000256" key="2">
    <source>
        <dbReference type="ARBA" id="ARBA00019841"/>
    </source>
</evidence>
<dbReference type="PANTHER" id="PTHR30255:SF2">
    <property type="entry name" value="SINGLE-STRANDED-DNA-SPECIFIC EXONUCLEASE RECJ"/>
    <property type="match status" value="1"/>
</dbReference>
<dbReference type="Pfam" id="PF01368">
    <property type="entry name" value="DHH"/>
    <property type="match status" value="1"/>
</dbReference>
<feature type="domain" description="DHHA1" evidence="7">
    <location>
        <begin position="378"/>
        <end position="469"/>
    </location>
</feature>
<keyword evidence="10" id="KW-1185">Reference proteome</keyword>
<evidence type="ECO:0000259" key="7">
    <source>
        <dbReference type="Pfam" id="PF02272"/>
    </source>
</evidence>
<evidence type="ECO:0000256" key="3">
    <source>
        <dbReference type="ARBA" id="ARBA00022722"/>
    </source>
</evidence>
<keyword evidence="3" id="KW-0540">Nuclease</keyword>
<evidence type="ECO:0000313" key="10">
    <source>
        <dbReference type="Proteomes" id="UP000186309"/>
    </source>
</evidence>
<keyword evidence="4 9" id="KW-0378">Hydrolase</keyword>
<sequence>MAASTTDVGDLRENTAAMTTRWRLKPFDSHQTAALSRAVGVAPLVAQALINRGITEPDRARVFLESRLSGLNDPALLPGAVEAADRIVRSIREDRSIVIYGDYDVDGVCGTSVLWAALKLAGAKRVSYYIPHRVEEGYGVNGDAVRKIAADHPGALLVTVDCGISAVVEARLARELGLEMIVTDHHTIGEELPAAEVLVHPRLPGGSYPFGDLCGAAVAFKLAWQICKSFGDGKKASPHLRDYLVESLGLVALATIADVVPLNDENRVLVRHGLAGIMGAPTTGMKALMRVAGCLGRSKLSAGTVGFNLAPRINAAGRLERAMRAVEMLTTGDGRLADEIADELNVVNARRQEVEREILHQALEQIRGEGGLKDRGALVLGRKGWHPGVIGIVASRLVDIYHRPTIIVAFGDEFAQGSARSVPGFNVYDAIKDCSDGLLSFGGHSAAAGVRMTEDHFPRFAELFDERCRTSLTPELREKVLHIDAEVPLAMLSLPVVEDLEKLEPHGMGNPRPLFLASQVRVVGEPRAVGDQKKHLQLKLGQGGSVFKAIGWNLAEKGKDLAHDVSCSVVFHPCVDEWNGYRRVQLEIRDFAVTADLARVAEPAAVVGAEA</sequence>
<dbReference type="InterPro" id="IPR003156">
    <property type="entry name" value="DHHA1_dom"/>
</dbReference>
<dbReference type="NCBIfam" id="TIGR00644">
    <property type="entry name" value="recJ"/>
    <property type="match status" value="1"/>
</dbReference>
<name>A0A1U7CMZ5_9BACT</name>
<gene>
    <name evidence="9" type="primary">recJ</name>
    <name evidence="9" type="ORF">BSF38_01765</name>
</gene>
<dbReference type="RefSeq" id="WP_237170810.1">
    <property type="nucleotide sequence ID" value="NZ_CP019082.1"/>
</dbReference>
<dbReference type="SUPFAM" id="SSF64182">
    <property type="entry name" value="DHH phosphoesterases"/>
    <property type="match status" value="1"/>
</dbReference>
<dbReference type="KEGG" id="pbor:BSF38_01765"/>
<dbReference type="GO" id="GO:0008409">
    <property type="term" value="F:5'-3' exonuclease activity"/>
    <property type="evidence" value="ECO:0007669"/>
    <property type="project" value="InterPro"/>
</dbReference>
<comment type="similarity">
    <text evidence="1">Belongs to the RecJ family.</text>
</comment>